<evidence type="ECO:0000313" key="2">
    <source>
        <dbReference type="Proteomes" id="UP000693970"/>
    </source>
</evidence>
<organism evidence="1 2">
    <name type="scientific">Nitzschia inconspicua</name>
    <dbReference type="NCBI Taxonomy" id="303405"/>
    <lineage>
        <taxon>Eukaryota</taxon>
        <taxon>Sar</taxon>
        <taxon>Stramenopiles</taxon>
        <taxon>Ochrophyta</taxon>
        <taxon>Bacillariophyta</taxon>
        <taxon>Bacillariophyceae</taxon>
        <taxon>Bacillariophycidae</taxon>
        <taxon>Bacillariales</taxon>
        <taxon>Bacillariaceae</taxon>
        <taxon>Nitzschia</taxon>
    </lineage>
</organism>
<keyword evidence="2" id="KW-1185">Reference proteome</keyword>
<name>A0A9K3KAK4_9STRA</name>
<accession>A0A9K3KAK4</accession>
<gene>
    <name evidence="1" type="ORF">IV203_006401</name>
</gene>
<reference evidence="1" key="1">
    <citation type="journal article" date="2021" name="Sci. Rep.">
        <title>Diploid genomic architecture of Nitzschia inconspicua, an elite biomass production diatom.</title>
        <authorList>
            <person name="Oliver A."/>
            <person name="Podell S."/>
            <person name="Pinowska A."/>
            <person name="Traller J.C."/>
            <person name="Smith S.R."/>
            <person name="McClure R."/>
            <person name="Beliaev A."/>
            <person name="Bohutskyi P."/>
            <person name="Hill E.A."/>
            <person name="Rabines A."/>
            <person name="Zheng H."/>
            <person name="Allen L.Z."/>
            <person name="Kuo A."/>
            <person name="Grigoriev I.V."/>
            <person name="Allen A.E."/>
            <person name="Hazlebeck D."/>
            <person name="Allen E.E."/>
        </authorList>
    </citation>
    <scope>NUCLEOTIDE SEQUENCE</scope>
    <source>
        <strain evidence="1">Hildebrandi</strain>
    </source>
</reference>
<dbReference type="EMBL" id="JAGRRH010000028">
    <property type="protein sequence ID" value="KAG7339998.1"/>
    <property type="molecule type" value="Genomic_DNA"/>
</dbReference>
<dbReference type="Proteomes" id="UP000693970">
    <property type="component" value="Unassembled WGS sequence"/>
</dbReference>
<evidence type="ECO:0000313" key="1">
    <source>
        <dbReference type="EMBL" id="KAG7339998.1"/>
    </source>
</evidence>
<comment type="caution">
    <text evidence="1">The sequence shown here is derived from an EMBL/GenBank/DDBJ whole genome shotgun (WGS) entry which is preliminary data.</text>
</comment>
<proteinExistence type="predicted"/>
<dbReference type="AlphaFoldDB" id="A0A9K3KAK4"/>
<protein>
    <submittedName>
        <fullName evidence="1">Uncharacterized protein</fullName>
    </submittedName>
</protein>
<reference evidence="1" key="2">
    <citation type="submission" date="2021-04" db="EMBL/GenBank/DDBJ databases">
        <authorList>
            <person name="Podell S."/>
        </authorList>
    </citation>
    <scope>NUCLEOTIDE SEQUENCE</scope>
    <source>
        <strain evidence="1">Hildebrandi</strain>
    </source>
</reference>
<sequence>MENPEEAVPVFEAIQRGLPKIAKLDLCPLTPPLVRSLSSGLAIEVGIPTGIVFPKGGFLDCTIDVIADEISKWKRVKTLDFLYCDLSNDDIQKIVGGLCERGSDSQGVDLILPRATPLNTSTLNSLGTLLTRSPSVQGLVFTLTVVGNRNPPNVDFTGFAQALADPDTRLQWINDDDSDFTLTETFRALRCALEQNNKSSLNRVVLGNPIDPRNTTVVNDALAIEHYMDVNLYGKYLGIDSTAGSATCIPVSLWPTILMHVNQGRLLSNKPPLNLSCFLMIDTDDVLTSSEREEWLQTRKSSLLYSLLRDHVAPAIVVLLQEVGT</sequence>